<keyword evidence="1" id="KW-0659">Purine metabolism</keyword>
<dbReference type="GO" id="GO:0006144">
    <property type="term" value="P:purine nucleobase metabolic process"/>
    <property type="evidence" value="ECO:0007669"/>
    <property type="project" value="UniProtKB-KW"/>
</dbReference>
<dbReference type="Gene3D" id="1.10.3330.10">
    <property type="entry name" value="Oxo-4-hydroxy-4-carboxy-5-ureidoimidazoline decarboxylase"/>
    <property type="match status" value="1"/>
</dbReference>
<sequence>MLPSQRGTPPRPLDRLNRATEQAARSELLRCCGSRRWASRLAAHRPYPDTQSLLAAADEASYDLSAEDIGEALAGEAANGGPEHLLAPTGRPGVLAAHTALRAALAKYESEFGHTFVICLDELPPAERLDGMLAALGRRLYATQDEERAVTADELRRLARGRLLRLVVRDVTVGSPSVPD</sequence>
<evidence type="ECO:0000259" key="2">
    <source>
        <dbReference type="Pfam" id="PF09349"/>
    </source>
</evidence>
<dbReference type="InterPro" id="IPR036778">
    <property type="entry name" value="OHCU_decarboxylase_sf"/>
</dbReference>
<proteinExistence type="predicted"/>
<gene>
    <name evidence="3" type="ORF">JGS22_003615</name>
</gene>
<dbReference type="SUPFAM" id="SSF158694">
    <property type="entry name" value="UraD-Like"/>
    <property type="match status" value="1"/>
</dbReference>
<name>A0A949N787_9ACTN</name>
<evidence type="ECO:0000256" key="1">
    <source>
        <dbReference type="ARBA" id="ARBA00022631"/>
    </source>
</evidence>
<accession>A0A949N787</accession>
<dbReference type="Pfam" id="PF09349">
    <property type="entry name" value="OHCU_decarbox"/>
    <property type="match status" value="1"/>
</dbReference>
<dbReference type="Proteomes" id="UP000694501">
    <property type="component" value="Unassembled WGS sequence"/>
</dbReference>
<dbReference type="InterPro" id="IPR018020">
    <property type="entry name" value="OHCU_decarboxylase"/>
</dbReference>
<dbReference type="NCBIfam" id="NF010372">
    <property type="entry name" value="PRK13798.1"/>
    <property type="match status" value="1"/>
</dbReference>
<reference evidence="3" key="1">
    <citation type="submission" date="2021-06" db="EMBL/GenBank/DDBJ databases">
        <title>Sequencing of actinobacteria type strains.</title>
        <authorList>
            <person name="Nguyen G.-S."/>
            <person name="Wentzel A."/>
        </authorList>
    </citation>
    <scope>NUCLEOTIDE SEQUENCE</scope>
    <source>
        <strain evidence="3">P38-E01</strain>
    </source>
</reference>
<organism evidence="3 4">
    <name type="scientific">Streptomyces tardus</name>
    <dbReference type="NCBI Taxonomy" id="2780544"/>
    <lineage>
        <taxon>Bacteria</taxon>
        <taxon>Bacillati</taxon>
        <taxon>Actinomycetota</taxon>
        <taxon>Actinomycetes</taxon>
        <taxon>Kitasatosporales</taxon>
        <taxon>Streptomycetaceae</taxon>
        <taxon>Streptomyces</taxon>
    </lineage>
</organism>
<evidence type="ECO:0000313" key="4">
    <source>
        <dbReference type="Proteomes" id="UP000694501"/>
    </source>
</evidence>
<evidence type="ECO:0000313" key="3">
    <source>
        <dbReference type="EMBL" id="MBU7596748.1"/>
    </source>
</evidence>
<feature type="domain" description="Oxo-4-hydroxy-4-carboxy-5-ureidoimidazoline decarboxylase" evidence="2">
    <location>
        <begin position="17"/>
        <end position="163"/>
    </location>
</feature>
<dbReference type="RefSeq" id="WP_211042008.1">
    <property type="nucleotide sequence ID" value="NZ_JAELVF020000001.1"/>
</dbReference>
<protein>
    <submittedName>
        <fullName evidence="3">2-oxo-4-hydroxy-4-carboxy-5-ureidoimidazoline decarboxylase</fullName>
    </submittedName>
</protein>
<dbReference type="EMBL" id="JAELVF020000001">
    <property type="protein sequence ID" value="MBU7596748.1"/>
    <property type="molecule type" value="Genomic_DNA"/>
</dbReference>
<keyword evidence="4" id="KW-1185">Reference proteome</keyword>
<dbReference type="AlphaFoldDB" id="A0A949N787"/>
<comment type="caution">
    <text evidence="3">The sequence shown here is derived from an EMBL/GenBank/DDBJ whole genome shotgun (WGS) entry which is preliminary data.</text>
</comment>